<evidence type="ECO:0000313" key="3">
    <source>
        <dbReference type="Proteomes" id="UP000297014"/>
    </source>
</evidence>
<evidence type="ECO:0000256" key="1">
    <source>
        <dbReference type="ARBA" id="ARBA00006539"/>
    </source>
</evidence>
<dbReference type="Pfam" id="PF06782">
    <property type="entry name" value="UPF0236"/>
    <property type="match status" value="1"/>
</dbReference>
<dbReference type="InterPro" id="IPR009620">
    <property type="entry name" value="UPF0236"/>
</dbReference>
<comment type="caution">
    <text evidence="2">The sequence shown here is derived from an EMBL/GenBank/DDBJ whole genome shotgun (WGS) entry which is preliminary data.</text>
</comment>
<dbReference type="Proteomes" id="UP000297014">
    <property type="component" value="Unassembled WGS sequence"/>
</dbReference>
<evidence type="ECO:0000313" key="2">
    <source>
        <dbReference type="EMBL" id="THG89450.1"/>
    </source>
</evidence>
<sequence length="417" mass="48736">MTSVLEAYDEEIVQHRDKQRFHYKDKRPLKIDSLFGEIELKRSYYRDRETGKYVSLLDQYLQFEGIKGFSPLVEEAAIELAVTSPSYRKASNTLETLLGYRVISHEAIRQHLLEVEAMQKERQPLTHPVLFIEVDGLYLKRQEKRIKGREEKIAAVHQGWEVNGKRVSLKEKRHYVHRGKEPFWEGLETFLMETFDYDPAGHRLVINGDGATWITSCRDYFQGRAFFTIDRFHVARDIRRLFRDHRRYRAMQKALAKYDGETLLIELNSAVGTLETEAKEERLEALIHQLEQYPEALGDYREWLKDQEIDSTGFRPMGSAEGTMSVFAKRLKNGRSWVEKGASAMMTAMVALMDKVPLQTLIGRVEKWTEPKEERPPKHFVEKVESTIGEATRNNIMYLKQRANIPVYRALKDLKGF</sequence>
<name>A0A4S4JXH9_ALKAL</name>
<dbReference type="RefSeq" id="WP_136446074.1">
    <property type="nucleotide sequence ID" value="NZ_JALP01000230.1"/>
</dbReference>
<dbReference type="AlphaFoldDB" id="A0A4S4JXH9"/>
<comment type="similarity">
    <text evidence="1">Belongs to the UPF0236 family.</text>
</comment>
<reference evidence="2 3" key="1">
    <citation type="submission" date="2014-01" db="EMBL/GenBank/DDBJ databases">
        <title>Draft genome sequencing of Bacillus alcalophilus CGMCC 1.3604.</title>
        <authorList>
            <person name="Yang J."/>
            <person name="Diao L."/>
            <person name="Yang S."/>
        </authorList>
    </citation>
    <scope>NUCLEOTIDE SEQUENCE [LARGE SCALE GENOMIC DNA]</scope>
    <source>
        <strain evidence="2 3">CGMCC 1.3604</strain>
    </source>
</reference>
<accession>A0A4S4JXH9</accession>
<dbReference type="OrthoDB" id="2371514at2"/>
<organism evidence="2 3">
    <name type="scientific">Alkalihalobacillus alcalophilus ATCC 27647 = CGMCC 1.3604</name>
    <dbReference type="NCBI Taxonomy" id="1218173"/>
    <lineage>
        <taxon>Bacteria</taxon>
        <taxon>Bacillati</taxon>
        <taxon>Bacillota</taxon>
        <taxon>Bacilli</taxon>
        <taxon>Bacillales</taxon>
        <taxon>Bacillaceae</taxon>
        <taxon>Alkalihalobacillus</taxon>
    </lineage>
</organism>
<protein>
    <submittedName>
        <fullName evidence="2">Transposase</fullName>
    </submittedName>
</protein>
<dbReference type="EMBL" id="JALP01000230">
    <property type="protein sequence ID" value="THG89450.1"/>
    <property type="molecule type" value="Genomic_DNA"/>
</dbReference>
<proteinExistence type="inferred from homology"/>
<gene>
    <name evidence="2" type="ORF">AJ85_17660</name>
</gene>
<dbReference type="NCBIfam" id="NF033529">
    <property type="entry name" value="transpos_ISLre2"/>
    <property type="match status" value="1"/>
</dbReference>